<keyword evidence="5" id="KW-0472">Membrane</keyword>
<keyword evidence="2 4" id="KW-0442">Lipid degradation</keyword>
<feature type="active site" description="Nucleophile" evidence="4">
    <location>
        <position position="42"/>
    </location>
</feature>
<feature type="active site" description="Proton acceptor" evidence="4">
    <location>
        <position position="165"/>
    </location>
</feature>
<dbReference type="AlphaFoldDB" id="A0A388TKD8"/>
<dbReference type="InterPro" id="IPR037483">
    <property type="entry name" value="YjjU-like"/>
</dbReference>
<evidence type="ECO:0000256" key="3">
    <source>
        <dbReference type="ARBA" id="ARBA00023098"/>
    </source>
</evidence>
<evidence type="ECO:0000256" key="2">
    <source>
        <dbReference type="ARBA" id="ARBA00022963"/>
    </source>
</evidence>
<feature type="short sequence motif" description="DGA/G" evidence="4">
    <location>
        <begin position="165"/>
        <end position="167"/>
    </location>
</feature>
<protein>
    <submittedName>
        <fullName evidence="7">Patatin-like phospholipase</fullName>
    </submittedName>
</protein>
<dbReference type="SUPFAM" id="SSF52151">
    <property type="entry name" value="FabD/lysophospholipase-like"/>
    <property type="match status" value="1"/>
</dbReference>
<gene>
    <name evidence="7" type="ORF">NO2_1675</name>
</gene>
<feature type="short sequence motif" description="GXSXG" evidence="4">
    <location>
        <begin position="40"/>
        <end position="44"/>
    </location>
</feature>
<feature type="non-terminal residue" evidence="7">
    <location>
        <position position="257"/>
    </location>
</feature>
<name>A0A388TKD8_9BACT</name>
<comment type="caution">
    <text evidence="4">Lacks conserved residue(s) required for the propagation of feature annotation.</text>
</comment>
<dbReference type="InterPro" id="IPR016035">
    <property type="entry name" value="Acyl_Trfase/lysoPLipase"/>
</dbReference>
<dbReference type="Proteomes" id="UP000275925">
    <property type="component" value="Unassembled WGS sequence"/>
</dbReference>
<reference evidence="7 8" key="1">
    <citation type="journal article" date="2019" name="ISME J.">
        <title>Genome analyses of uncultured TG2/ZB3 bacteria in 'Margulisbacteria' specifically attached to ectosymbiotic spirochetes of protists in the termite gut.</title>
        <authorList>
            <person name="Utami Y.D."/>
            <person name="Kuwahara H."/>
            <person name="Igai K."/>
            <person name="Murakami T."/>
            <person name="Sugaya K."/>
            <person name="Morikawa T."/>
            <person name="Nagura Y."/>
            <person name="Yuki M."/>
            <person name="Deevong P."/>
            <person name="Inoue T."/>
            <person name="Kihara K."/>
            <person name="Lo N."/>
            <person name="Yamada A."/>
            <person name="Ohkuma M."/>
            <person name="Hongoh Y."/>
        </authorList>
    </citation>
    <scope>NUCLEOTIDE SEQUENCE [LARGE SCALE GENOMIC DNA]</scope>
    <source>
        <strain evidence="7">NkOx7-02</strain>
    </source>
</reference>
<dbReference type="Pfam" id="PF19890">
    <property type="entry name" value="DUF6363"/>
    <property type="match status" value="1"/>
</dbReference>
<keyword evidence="5" id="KW-0812">Transmembrane</keyword>
<dbReference type="PROSITE" id="PS51635">
    <property type="entry name" value="PNPLA"/>
    <property type="match status" value="1"/>
</dbReference>
<dbReference type="CDD" id="cd07208">
    <property type="entry name" value="Pat_hypo_Ecoli_yjju_like"/>
    <property type="match status" value="1"/>
</dbReference>
<evidence type="ECO:0000256" key="5">
    <source>
        <dbReference type="SAM" id="Phobius"/>
    </source>
</evidence>
<feature type="transmembrane region" description="Helical" evidence="5">
    <location>
        <begin position="34"/>
        <end position="52"/>
    </location>
</feature>
<keyword evidence="3 4" id="KW-0443">Lipid metabolism</keyword>
<dbReference type="InterPro" id="IPR050301">
    <property type="entry name" value="NTE"/>
</dbReference>
<dbReference type="GO" id="GO:0016042">
    <property type="term" value="P:lipid catabolic process"/>
    <property type="evidence" value="ECO:0007669"/>
    <property type="project" value="UniProtKB-UniRule"/>
</dbReference>
<keyword evidence="1 4" id="KW-0378">Hydrolase</keyword>
<evidence type="ECO:0000256" key="1">
    <source>
        <dbReference type="ARBA" id="ARBA00022801"/>
    </source>
</evidence>
<dbReference type="InterPro" id="IPR002641">
    <property type="entry name" value="PNPLA_dom"/>
</dbReference>
<accession>A0A388TKD8</accession>
<evidence type="ECO:0000313" key="7">
    <source>
        <dbReference type="EMBL" id="GBR77267.1"/>
    </source>
</evidence>
<dbReference type="PANTHER" id="PTHR14226">
    <property type="entry name" value="NEUROPATHY TARGET ESTERASE/SWISS CHEESE D.MELANOGASTER"/>
    <property type="match status" value="1"/>
</dbReference>
<dbReference type="GO" id="GO:0016787">
    <property type="term" value="F:hydrolase activity"/>
    <property type="evidence" value="ECO:0007669"/>
    <property type="project" value="UniProtKB-UniRule"/>
</dbReference>
<dbReference type="Gene3D" id="3.40.1090.10">
    <property type="entry name" value="Cytosolic phospholipase A2 catalytic domain"/>
    <property type="match status" value="2"/>
</dbReference>
<comment type="caution">
    <text evidence="7">The sequence shown here is derived from an EMBL/GenBank/DDBJ whole genome shotgun (WGS) entry which is preliminary data.</text>
</comment>
<dbReference type="Pfam" id="PF01734">
    <property type="entry name" value="Patatin"/>
    <property type="match status" value="1"/>
</dbReference>
<evidence type="ECO:0000256" key="4">
    <source>
        <dbReference type="PROSITE-ProRule" id="PRU01161"/>
    </source>
</evidence>
<keyword evidence="8" id="KW-1185">Reference proteome</keyword>
<keyword evidence="5" id="KW-1133">Transmembrane helix</keyword>
<dbReference type="EMBL" id="BGZO01000165">
    <property type="protein sequence ID" value="GBR77267.1"/>
    <property type="molecule type" value="Genomic_DNA"/>
</dbReference>
<evidence type="ECO:0000259" key="6">
    <source>
        <dbReference type="PROSITE" id="PS51635"/>
    </source>
</evidence>
<feature type="domain" description="PNPLA" evidence="6">
    <location>
        <begin position="9"/>
        <end position="178"/>
    </location>
</feature>
<dbReference type="PANTHER" id="PTHR14226:SF25">
    <property type="entry name" value="PHOSPHOESTERASE"/>
    <property type="match status" value="1"/>
</dbReference>
<sequence>MTDLIPANLVLEGGALRGMFTAGVLDALDEQNLLFEYVIGVSAGACMGVSYLSRQRGRSRKITLTYCRDSRYFSWRNLLREGNLFGVRFTYEEIPRRLVPFDYTALEQSPQRFVAVTTDCATGQAVYLENDTPEHKKNMTQAIRASASMPFFSKPVLIENRRLLDGGIADSIPVEYARQNGHTQSVVVLTRPKGYRKKNGGGLGLYKAFLPRYPQLAKAMQQRSANYNRSLALLEKLESEGQCLVIYPPAHIKVSRL</sequence>
<organism evidence="7 8">
    <name type="scientific">Candidatus Termititenax persephonae</name>
    <dbReference type="NCBI Taxonomy" id="2218525"/>
    <lineage>
        <taxon>Bacteria</taxon>
        <taxon>Bacillati</taxon>
        <taxon>Candidatus Margulisiibacteriota</taxon>
        <taxon>Candidatus Termititenacia</taxon>
        <taxon>Candidatus Termititenacales</taxon>
        <taxon>Candidatus Termititenacaceae</taxon>
        <taxon>Candidatus Termititenax</taxon>
    </lineage>
</organism>
<evidence type="ECO:0000313" key="8">
    <source>
        <dbReference type="Proteomes" id="UP000275925"/>
    </source>
</evidence>
<proteinExistence type="predicted"/>
<dbReference type="InterPro" id="IPR045943">
    <property type="entry name" value="DUF6363"/>
</dbReference>